<keyword evidence="2" id="KW-1185">Reference proteome</keyword>
<name>A0ACB9STP9_HOLOL</name>
<comment type="caution">
    <text evidence="1">The sequence shown here is derived from an EMBL/GenBank/DDBJ whole genome shotgun (WGS) entry which is preliminary data.</text>
</comment>
<evidence type="ECO:0000313" key="1">
    <source>
        <dbReference type="EMBL" id="KAI4458040.1"/>
    </source>
</evidence>
<dbReference type="EMBL" id="CM043021">
    <property type="protein sequence ID" value="KAI4458040.1"/>
    <property type="molecule type" value="Genomic_DNA"/>
</dbReference>
<evidence type="ECO:0000313" key="2">
    <source>
        <dbReference type="Proteomes" id="UP001056778"/>
    </source>
</evidence>
<sequence length="139" mass="16098">MENKPILFVINELLWSSSSESSDDSDSADENTRTGKRPRILNYVEEVVDKFSEREFRENFRLRRNTFTYVLNQLKDHISTSLVDKGHSTIDAKKQLLIALWYFATPDSYRSICSRFDIGKATGIRCVRRVTEALLQIAC</sequence>
<organism evidence="1 2">
    <name type="scientific">Holotrichia oblita</name>
    <name type="common">Chafer beetle</name>
    <dbReference type="NCBI Taxonomy" id="644536"/>
    <lineage>
        <taxon>Eukaryota</taxon>
        <taxon>Metazoa</taxon>
        <taxon>Ecdysozoa</taxon>
        <taxon>Arthropoda</taxon>
        <taxon>Hexapoda</taxon>
        <taxon>Insecta</taxon>
        <taxon>Pterygota</taxon>
        <taxon>Neoptera</taxon>
        <taxon>Endopterygota</taxon>
        <taxon>Coleoptera</taxon>
        <taxon>Polyphaga</taxon>
        <taxon>Scarabaeiformia</taxon>
        <taxon>Scarabaeidae</taxon>
        <taxon>Melolonthinae</taxon>
        <taxon>Holotrichia</taxon>
    </lineage>
</organism>
<reference evidence="1" key="1">
    <citation type="submission" date="2022-04" db="EMBL/GenBank/DDBJ databases">
        <title>Chromosome-scale genome assembly of Holotrichia oblita Faldermann.</title>
        <authorList>
            <person name="Rongchong L."/>
        </authorList>
    </citation>
    <scope>NUCLEOTIDE SEQUENCE</scope>
    <source>
        <strain evidence="1">81SQS9</strain>
    </source>
</reference>
<proteinExistence type="predicted"/>
<gene>
    <name evidence="1" type="ORF">MML48_7g00013151</name>
</gene>
<accession>A0ACB9STP9</accession>
<protein>
    <submittedName>
        <fullName evidence="1">Cuticle protein</fullName>
    </submittedName>
</protein>
<dbReference type="Proteomes" id="UP001056778">
    <property type="component" value="Chromosome 7"/>
</dbReference>